<organism evidence="5 6">
    <name type="scientific">Roseofilum acuticapitatum BLCC-M154</name>
    <dbReference type="NCBI Taxonomy" id="3022444"/>
    <lineage>
        <taxon>Bacteria</taxon>
        <taxon>Bacillati</taxon>
        <taxon>Cyanobacteriota</taxon>
        <taxon>Cyanophyceae</taxon>
        <taxon>Desertifilales</taxon>
        <taxon>Desertifilaceae</taxon>
        <taxon>Roseofilum</taxon>
        <taxon>Roseofilum acuticapitatum</taxon>
    </lineage>
</organism>
<dbReference type="Proteomes" id="UP001235303">
    <property type="component" value="Unassembled WGS sequence"/>
</dbReference>
<evidence type="ECO:0000256" key="2">
    <source>
        <dbReference type="ARBA" id="ARBA00022803"/>
    </source>
</evidence>
<dbReference type="Pfam" id="PF13365">
    <property type="entry name" value="Trypsin_2"/>
    <property type="match status" value="1"/>
</dbReference>
<gene>
    <name evidence="5" type="ORF">PMG71_11970</name>
</gene>
<dbReference type="EMBL" id="JAQOSP010000081">
    <property type="protein sequence ID" value="MDJ1170147.1"/>
    <property type="molecule type" value="Genomic_DNA"/>
</dbReference>
<dbReference type="RefSeq" id="WP_283753903.1">
    <property type="nucleotide sequence ID" value="NZ_JAQOSP010000081.1"/>
</dbReference>
<protein>
    <submittedName>
        <fullName evidence="5">Tetratricopeptide repeat protein</fullName>
    </submittedName>
</protein>
<evidence type="ECO:0000313" key="6">
    <source>
        <dbReference type="Proteomes" id="UP001235303"/>
    </source>
</evidence>
<dbReference type="InterPro" id="IPR009003">
    <property type="entry name" value="Peptidase_S1_PA"/>
</dbReference>
<dbReference type="Gene3D" id="2.40.10.10">
    <property type="entry name" value="Trypsin-like serine proteases"/>
    <property type="match status" value="2"/>
</dbReference>
<sequence>MFRKFWAFWLTLAVVVTPQATIAQTIDELWKQGNAAQSAGNYAQAELIWLRVIREDPDNSGAHINLGNALRNQGKLTEAVQSYRRALQLDPEFAGAHNNLGNALRDQGKLTEAEQSYRRALQLDPEFAGAHNNLGLALRQQGKLPEAVQSYRRALSLPDEKATPASAHTLAHNALGYALQQQGDLQGAIAEYKKSLQIDPNFVAAQNNLQEAERLLAQQRTPPPPSDLAYVPSPEDEPLVYEMRSTVRIITENSQGKDYGTGWIFKREGDTLWIMTNRHVIQHGNRPSETIQVEFFSTLDYNQRTPYPATLEHITRPGDPLDLAVIKVEGIREDDDTIRPLKFHSGAIPRTQPVTIIGHPYNLSDHWNVVIGNVTNVNFNSHKMTLDANLASGNSGGPILNSETKEVIGIVIQLITTEGIDTDPNIATPDIPENPIATRGFGFGHPIDSVVEQLRRWGVMN</sequence>
<dbReference type="PROSITE" id="PS50005">
    <property type="entry name" value="TPR"/>
    <property type="match status" value="4"/>
</dbReference>
<dbReference type="Pfam" id="PF07719">
    <property type="entry name" value="TPR_2"/>
    <property type="match status" value="1"/>
</dbReference>
<dbReference type="Pfam" id="PF13414">
    <property type="entry name" value="TPR_11"/>
    <property type="match status" value="1"/>
</dbReference>
<evidence type="ECO:0000256" key="3">
    <source>
        <dbReference type="PROSITE-ProRule" id="PRU00339"/>
    </source>
</evidence>
<keyword evidence="1" id="KW-0677">Repeat</keyword>
<dbReference type="SUPFAM" id="SSF48452">
    <property type="entry name" value="TPR-like"/>
    <property type="match status" value="1"/>
</dbReference>
<comment type="caution">
    <text evidence="5">The sequence shown here is derived from an EMBL/GenBank/DDBJ whole genome shotgun (WGS) entry which is preliminary data.</text>
</comment>
<dbReference type="InterPro" id="IPR043504">
    <property type="entry name" value="Peptidase_S1_PA_chymotrypsin"/>
</dbReference>
<keyword evidence="2 3" id="KW-0802">TPR repeat</keyword>
<name>A0ABT7ATB4_9CYAN</name>
<dbReference type="SUPFAM" id="SSF50494">
    <property type="entry name" value="Trypsin-like serine proteases"/>
    <property type="match status" value="1"/>
</dbReference>
<dbReference type="SMART" id="SM00028">
    <property type="entry name" value="TPR"/>
    <property type="match status" value="5"/>
</dbReference>
<proteinExistence type="predicted"/>
<feature type="chain" id="PRO_5045172407" evidence="4">
    <location>
        <begin position="24"/>
        <end position="461"/>
    </location>
</feature>
<keyword evidence="6" id="KW-1185">Reference proteome</keyword>
<reference evidence="5 6" key="1">
    <citation type="submission" date="2023-01" db="EMBL/GenBank/DDBJ databases">
        <title>Novel diversity within Roseofilum (Cyanobacteria; Desertifilaceae) from marine benthic mats with descriptions of four novel species.</title>
        <authorList>
            <person name="Wang Y."/>
            <person name="Berthold D.E."/>
            <person name="Hu J."/>
            <person name="Lefler F.W."/>
            <person name="Laughinghouse H.D. IV."/>
        </authorList>
    </citation>
    <scope>NUCLEOTIDE SEQUENCE [LARGE SCALE GENOMIC DNA]</scope>
    <source>
        <strain evidence="5 6">BLCC-M154</strain>
    </source>
</reference>
<dbReference type="PROSITE" id="PS50293">
    <property type="entry name" value="TPR_REGION"/>
    <property type="match status" value="2"/>
</dbReference>
<dbReference type="Gene3D" id="1.25.40.10">
    <property type="entry name" value="Tetratricopeptide repeat domain"/>
    <property type="match status" value="3"/>
</dbReference>
<feature type="repeat" description="TPR" evidence="3">
    <location>
        <begin position="169"/>
        <end position="202"/>
    </location>
</feature>
<feature type="repeat" description="TPR" evidence="3">
    <location>
        <begin position="94"/>
        <end position="127"/>
    </location>
</feature>
<dbReference type="InterPro" id="IPR011990">
    <property type="entry name" value="TPR-like_helical_dom_sf"/>
</dbReference>
<dbReference type="InterPro" id="IPR019734">
    <property type="entry name" value="TPR_rpt"/>
</dbReference>
<evidence type="ECO:0000256" key="4">
    <source>
        <dbReference type="SAM" id="SignalP"/>
    </source>
</evidence>
<feature type="repeat" description="TPR" evidence="3">
    <location>
        <begin position="60"/>
        <end position="93"/>
    </location>
</feature>
<keyword evidence="4" id="KW-0732">Signal</keyword>
<dbReference type="Pfam" id="PF13432">
    <property type="entry name" value="TPR_16"/>
    <property type="match status" value="1"/>
</dbReference>
<evidence type="ECO:0000313" key="5">
    <source>
        <dbReference type="EMBL" id="MDJ1170147.1"/>
    </source>
</evidence>
<dbReference type="InterPro" id="IPR051685">
    <property type="entry name" value="Ycf3/AcsC/BcsC/TPR_MFPF"/>
</dbReference>
<feature type="repeat" description="TPR" evidence="3">
    <location>
        <begin position="128"/>
        <end position="161"/>
    </location>
</feature>
<dbReference type="PANTHER" id="PTHR44943:SF8">
    <property type="entry name" value="TPR REPEAT-CONTAINING PROTEIN MJ0263"/>
    <property type="match status" value="1"/>
</dbReference>
<accession>A0ABT7ATB4</accession>
<feature type="signal peptide" evidence="4">
    <location>
        <begin position="1"/>
        <end position="23"/>
    </location>
</feature>
<dbReference type="InterPro" id="IPR013105">
    <property type="entry name" value="TPR_2"/>
</dbReference>
<dbReference type="PANTHER" id="PTHR44943">
    <property type="entry name" value="CELLULOSE SYNTHASE OPERON PROTEIN C"/>
    <property type="match status" value="1"/>
</dbReference>
<evidence type="ECO:0000256" key="1">
    <source>
        <dbReference type="ARBA" id="ARBA00022737"/>
    </source>
</evidence>